<dbReference type="EMBL" id="CAEZXH010000001">
    <property type="protein sequence ID" value="CAB4673952.1"/>
    <property type="molecule type" value="Genomic_DNA"/>
</dbReference>
<accession>A0A6J7S4X1</accession>
<protein>
    <submittedName>
        <fullName evidence="8">Unannotated protein</fullName>
    </submittedName>
</protein>
<evidence type="ECO:0000313" key="7">
    <source>
        <dbReference type="EMBL" id="CAB4855495.1"/>
    </source>
</evidence>
<name>A0A6J7S4X1_9ZZZZ</name>
<dbReference type="SUPFAM" id="SSF51556">
    <property type="entry name" value="Metallo-dependent hydrolases"/>
    <property type="match status" value="1"/>
</dbReference>
<evidence type="ECO:0000313" key="6">
    <source>
        <dbReference type="EMBL" id="CAB4766251.1"/>
    </source>
</evidence>
<dbReference type="NCBIfam" id="TIGR00010">
    <property type="entry name" value="YchF/TatD family DNA exonuclease"/>
    <property type="match status" value="1"/>
</dbReference>
<reference evidence="8" key="1">
    <citation type="submission" date="2020-05" db="EMBL/GenBank/DDBJ databases">
        <authorList>
            <person name="Chiriac C."/>
            <person name="Salcher M."/>
            <person name="Ghai R."/>
            <person name="Kavagutti S V."/>
        </authorList>
    </citation>
    <scope>NUCLEOTIDE SEQUENCE</scope>
</reference>
<evidence type="ECO:0000256" key="2">
    <source>
        <dbReference type="ARBA" id="ARBA00022801"/>
    </source>
</evidence>
<evidence type="ECO:0000256" key="1">
    <source>
        <dbReference type="ARBA" id="ARBA00022723"/>
    </source>
</evidence>
<keyword evidence="1" id="KW-0479">Metal-binding</keyword>
<dbReference type="InterPro" id="IPR001130">
    <property type="entry name" value="TatD-like"/>
</dbReference>
<dbReference type="AlphaFoldDB" id="A0A6J7S4X1"/>
<dbReference type="EMBL" id="CAFBPY010000029">
    <property type="protein sequence ID" value="CAB5035460.1"/>
    <property type="molecule type" value="Genomic_DNA"/>
</dbReference>
<dbReference type="PANTHER" id="PTHR46124:SF2">
    <property type="entry name" value="D-AMINOACYL-TRNA DEACYLASE"/>
    <property type="match status" value="1"/>
</dbReference>
<dbReference type="InterPro" id="IPR032466">
    <property type="entry name" value="Metal_Hydrolase"/>
</dbReference>
<gene>
    <name evidence="3" type="ORF">UFOPK1811_00254</name>
    <name evidence="4" type="ORF">UFOPK2360_00032</name>
    <name evidence="5" type="ORF">UFOPK2659_00301</name>
    <name evidence="6" type="ORF">UFOPK2922_00032</name>
    <name evidence="7" type="ORF">UFOPK3306_00067</name>
    <name evidence="8" type="ORF">UFOPK4209_00304</name>
</gene>
<dbReference type="CDD" id="cd01310">
    <property type="entry name" value="TatD_DNAse"/>
    <property type="match status" value="1"/>
</dbReference>
<dbReference type="PANTHER" id="PTHR46124">
    <property type="entry name" value="D-AMINOACYL-TRNA DEACYLASE"/>
    <property type="match status" value="1"/>
</dbReference>
<dbReference type="GO" id="GO:0005829">
    <property type="term" value="C:cytosol"/>
    <property type="evidence" value="ECO:0007669"/>
    <property type="project" value="TreeGrafter"/>
</dbReference>
<dbReference type="InterPro" id="IPR015991">
    <property type="entry name" value="TatD/YcfH-like"/>
</dbReference>
<dbReference type="EMBL" id="CAFBLI010000002">
    <property type="protein sequence ID" value="CAB4855495.1"/>
    <property type="molecule type" value="Genomic_DNA"/>
</dbReference>
<sequence>MTDRHNRDIERVAAPLPEPLEETTIDSHCHMELIAEGNADDPTVGIILAEAKSVGIDRVVQIGYDLAQSKWSVACANAWPGKVLAAVALHPNEAPVVENLEEQLTEIEKLAADPRVRGVGETGLDFFRTEPALRAKQEDSFRAHIEIAKRKNKALIIHDRDSHSDVLRVLREVGAPEKTIFHCFSGDREMAEECISAGYFLSFAGTVTFKNAPELREALKITPLSQMLVETDAPFLAPMPHRGLLNSPAQIPNTLRFMADVVQRNVNELAIATRENALTIFGAFE</sequence>
<dbReference type="GO" id="GO:0004536">
    <property type="term" value="F:DNA nuclease activity"/>
    <property type="evidence" value="ECO:0007669"/>
    <property type="project" value="InterPro"/>
</dbReference>
<dbReference type="GO" id="GO:0046872">
    <property type="term" value="F:metal ion binding"/>
    <property type="evidence" value="ECO:0007669"/>
    <property type="project" value="UniProtKB-KW"/>
</dbReference>
<proteinExistence type="predicted"/>
<evidence type="ECO:0000313" key="5">
    <source>
        <dbReference type="EMBL" id="CAB4714884.1"/>
    </source>
</evidence>
<dbReference type="Gene3D" id="3.20.20.140">
    <property type="entry name" value="Metal-dependent hydrolases"/>
    <property type="match status" value="1"/>
</dbReference>
<evidence type="ECO:0000313" key="8">
    <source>
        <dbReference type="EMBL" id="CAB5035460.1"/>
    </source>
</evidence>
<dbReference type="EMBL" id="CAEZUJ010000006">
    <property type="protein sequence ID" value="CAB4592485.1"/>
    <property type="molecule type" value="Genomic_DNA"/>
</dbReference>
<evidence type="ECO:0000313" key="3">
    <source>
        <dbReference type="EMBL" id="CAB4592485.1"/>
    </source>
</evidence>
<dbReference type="EMBL" id="CAEZZS010000001">
    <property type="protein sequence ID" value="CAB4766251.1"/>
    <property type="molecule type" value="Genomic_DNA"/>
</dbReference>
<organism evidence="8">
    <name type="scientific">freshwater metagenome</name>
    <dbReference type="NCBI Taxonomy" id="449393"/>
    <lineage>
        <taxon>unclassified sequences</taxon>
        <taxon>metagenomes</taxon>
        <taxon>ecological metagenomes</taxon>
    </lineage>
</organism>
<dbReference type="GO" id="GO:0016788">
    <property type="term" value="F:hydrolase activity, acting on ester bonds"/>
    <property type="evidence" value="ECO:0007669"/>
    <property type="project" value="InterPro"/>
</dbReference>
<dbReference type="PIRSF" id="PIRSF005902">
    <property type="entry name" value="DNase_TatD"/>
    <property type="match status" value="1"/>
</dbReference>
<dbReference type="FunFam" id="3.20.20.140:FF:000005">
    <property type="entry name" value="TatD family hydrolase"/>
    <property type="match status" value="1"/>
</dbReference>
<keyword evidence="2" id="KW-0378">Hydrolase</keyword>
<dbReference type="Pfam" id="PF01026">
    <property type="entry name" value="TatD_DNase"/>
    <property type="match status" value="1"/>
</dbReference>
<evidence type="ECO:0000313" key="4">
    <source>
        <dbReference type="EMBL" id="CAB4673952.1"/>
    </source>
</evidence>
<dbReference type="EMBL" id="CAEZYJ010000025">
    <property type="protein sequence ID" value="CAB4714884.1"/>
    <property type="molecule type" value="Genomic_DNA"/>
</dbReference>